<reference evidence="2 3" key="1">
    <citation type="submission" date="2019-04" db="EMBL/GenBank/DDBJ databases">
        <authorList>
            <person name="Poehlein A."/>
            <person name="Bengelsdorf F.R."/>
            <person name="Duerre P."/>
            <person name="Daniel R."/>
        </authorList>
    </citation>
    <scope>NUCLEOTIDE SEQUENCE [LARGE SCALE GENOMIC DNA]</scope>
    <source>
        <strain evidence="2 3">BS-1</strain>
    </source>
</reference>
<comment type="caution">
    <text evidence="2">The sequence shown here is derived from an EMBL/GenBank/DDBJ whole genome shotgun (WGS) entry which is preliminary data.</text>
</comment>
<sequence length="485" mass="51741">MNKNIRNLAIVGISVVVLGGVAAALLMTQPKGGDSFSESSTSTIELVSKNSSDITSMKVVNQKGSYTILPSVKKKTASSGTSSGASSAASEEITFYVKELGNIPANTSAVSQVVQNGYSLVATKNLGTVSNLDDFGLKNPKATVEITFKDGSTYNYKIGNVTATDSSAYYMCGQNSNNVYTVSIDSGLLEGKEYFVTKEILSINNPSGENDFTKIALSGKNYDQPLLLGKSGSDLVLTSPVSAKTDADKLSAIKTALTSMTADSVEALNPNAEVLKRYGLDKPLVVADYTVNKQSYQLKIGAKKDTGYWVMLEKVPVIYFVKDESVSALLNASAFSLRSKNLVAPEVSEVKSLTVSGNGAQYTFTVARKKDETKSTEDKAQYTYSVTGNDGKTLDYSKNYTNYFKIVTSLQILEPANGNPTGIPAAKLEFAYFNRSGTDTVAFYKSGDRRYTAVVNGSVYGLVTDGDLQKVLDSAKTLQNGGAIS</sequence>
<proteinExistence type="predicted"/>
<dbReference type="AlphaFoldDB" id="A0A4Z0YBR2"/>
<evidence type="ECO:0000313" key="2">
    <source>
        <dbReference type="EMBL" id="TGJ76905.1"/>
    </source>
</evidence>
<protein>
    <recommendedName>
        <fullName evidence="1">DUF4340 domain-containing protein</fullName>
    </recommendedName>
</protein>
<evidence type="ECO:0000313" key="3">
    <source>
        <dbReference type="Proteomes" id="UP000297714"/>
    </source>
</evidence>
<dbReference type="OrthoDB" id="1841462at2"/>
<feature type="domain" description="DUF4340" evidence="1">
    <location>
        <begin position="98"/>
        <end position="204"/>
    </location>
</feature>
<dbReference type="Proteomes" id="UP000297714">
    <property type="component" value="Unassembled WGS sequence"/>
</dbReference>
<dbReference type="Pfam" id="PF14238">
    <property type="entry name" value="DUF4340"/>
    <property type="match status" value="2"/>
</dbReference>
<dbReference type="RefSeq" id="WP_135658370.1">
    <property type="nucleotide sequence ID" value="NZ_SRMQ01000003.1"/>
</dbReference>
<accession>A0A4Z0YBR2</accession>
<dbReference type="EMBL" id="SRMQ01000003">
    <property type="protein sequence ID" value="TGJ76905.1"/>
    <property type="molecule type" value="Genomic_DNA"/>
</dbReference>
<organism evidence="2 3">
    <name type="scientific">Caproiciproducens galactitolivorans</name>
    <dbReference type="NCBI Taxonomy" id="642589"/>
    <lineage>
        <taxon>Bacteria</taxon>
        <taxon>Bacillati</taxon>
        <taxon>Bacillota</taxon>
        <taxon>Clostridia</taxon>
        <taxon>Eubacteriales</taxon>
        <taxon>Acutalibacteraceae</taxon>
        <taxon>Caproiciproducens</taxon>
    </lineage>
</organism>
<feature type="domain" description="DUF4340" evidence="1">
    <location>
        <begin position="236"/>
        <end position="385"/>
    </location>
</feature>
<keyword evidence="3" id="KW-1185">Reference proteome</keyword>
<gene>
    <name evidence="2" type="ORF">CAGA_09780</name>
</gene>
<name>A0A4Z0YBR2_9FIRM</name>
<dbReference type="InterPro" id="IPR025641">
    <property type="entry name" value="DUF4340"/>
</dbReference>
<evidence type="ECO:0000259" key="1">
    <source>
        <dbReference type="Pfam" id="PF14238"/>
    </source>
</evidence>